<dbReference type="AlphaFoldDB" id="A0A255GFJ6"/>
<protein>
    <submittedName>
        <fullName evidence="2">Uncharacterized protein</fullName>
    </submittedName>
</protein>
<feature type="transmembrane region" description="Helical" evidence="1">
    <location>
        <begin position="218"/>
        <end position="236"/>
    </location>
</feature>
<dbReference type="EMBL" id="NMVO01000012">
    <property type="protein sequence ID" value="OYO14638.1"/>
    <property type="molecule type" value="Genomic_DNA"/>
</dbReference>
<evidence type="ECO:0000313" key="2">
    <source>
        <dbReference type="EMBL" id="OYO14638.1"/>
    </source>
</evidence>
<reference evidence="2 3" key="1">
    <citation type="submission" date="2017-07" db="EMBL/GenBank/DDBJ databases">
        <title>Draft whole genome sequences of clinical Proprionibacteriaceae strains.</title>
        <authorList>
            <person name="Bernier A.-M."/>
            <person name="Bernard K."/>
            <person name="Domingo M.-C."/>
        </authorList>
    </citation>
    <scope>NUCLEOTIDE SEQUENCE [LARGE SCALE GENOMIC DNA]</scope>
    <source>
        <strain evidence="2 3">NML 030167</strain>
    </source>
</reference>
<evidence type="ECO:0000256" key="1">
    <source>
        <dbReference type="SAM" id="Phobius"/>
    </source>
</evidence>
<proteinExistence type="predicted"/>
<feature type="transmembrane region" description="Helical" evidence="1">
    <location>
        <begin position="275"/>
        <end position="293"/>
    </location>
</feature>
<comment type="caution">
    <text evidence="2">The sequence shown here is derived from an EMBL/GenBank/DDBJ whole genome shotgun (WGS) entry which is preliminary data.</text>
</comment>
<sequence length="325" mass="36134">MASGEVRTALRELVQGGDVLSLATARELPIDADALMRAAGVRRISDLRPRHVRDLPELGRLTSAPQDFLAGDAEGRLVGDLLSDSLARGIQLWIFHADTEGLERLQQIFGTDQVHLIGEVHHGQEPLAINPLQLAEAWSADDADPLRRAWLAGSLSGIDTLRTPPRLVRALERLEVPHVRRSAIGRWLRDPAVFFYVVVLIYSALRALPVTFVKEFKGHLGILWAIDMLTAIPYTWGVIAMVTAKRRLVRALGTLVTAVTFVAPYVYFWATGENYPWWVVLVVALLILSGFLIEGWKIWTDRRITAELARTGMAAVQTSTAKENR</sequence>
<keyword evidence="1" id="KW-0812">Transmembrane</keyword>
<dbReference type="OrthoDB" id="3726490at2"/>
<feature type="transmembrane region" description="Helical" evidence="1">
    <location>
        <begin position="193"/>
        <end position="212"/>
    </location>
</feature>
<feature type="transmembrane region" description="Helical" evidence="1">
    <location>
        <begin position="248"/>
        <end position="269"/>
    </location>
</feature>
<name>A0A255GFJ6_9ACTN</name>
<evidence type="ECO:0000313" key="3">
    <source>
        <dbReference type="Proteomes" id="UP000215896"/>
    </source>
</evidence>
<accession>A0A255GFJ6</accession>
<dbReference type="RefSeq" id="WP_141212474.1">
    <property type="nucleotide sequence ID" value="NZ_NMVN01000018.1"/>
</dbReference>
<keyword evidence="1" id="KW-1133">Transmembrane helix</keyword>
<keyword evidence="3" id="KW-1185">Reference proteome</keyword>
<dbReference type="Proteomes" id="UP000215896">
    <property type="component" value="Unassembled WGS sequence"/>
</dbReference>
<gene>
    <name evidence="2" type="ORF">CGZ94_08685</name>
</gene>
<keyword evidence="1" id="KW-0472">Membrane</keyword>
<organism evidence="2 3">
    <name type="scientific">Enemella evansiae</name>
    <dbReference type="NCBI Taxonomy" id="2016499"/>
    <lineage>
        <taxon>Bacteria</taxon>
        <taxon>Bacillati</taxon>
        <taxon>Actinomycetota</taxon>
        <taxon>Actinomycetes</taxon>
        <taxon>Propionibacteriales</taxon>
        <taxon>Propionibacteriaceae</taxon>
        <taxon>Enemella</taxon>
    </lineage>
</organism>